<organism evidence="1 2">
    <name type="scientific">Microbacterium bandirmense</name>
    <dbReference type="NCBI Taxonomy" id="3122050"/>
    <lineage>
        <taxon>Bacteria</taxon>
        <taxon>Bacillati</taxon>
        <taxon>Actinomycetota</taxon>
        <taxon>Actinomycetes</taxon>
        <taxon>Micrococcales</taxon>
        <taxon>Microbacteriaceae</taxon>
        <taxon>Microbacterium</taxon>
    </lineage>
</organism>
<sequence>MAGSMRVRIVTGTLAMGIAATLTGCFGNPVDALVDRAAQDGAEQVAEDLIEGMSDGEASVDFGSLPDGFPSEITLVSDNIIQSMTIDEGMVVIVTDPRGMDELVAQVESDFSGWEQEATADMGEMLNVTYRKDESLSVNVSIIAPSGEEEATVGYTVIPAQ</sequence>
<protein>
    <submittedName>
        <fullName evidence="1">Uncharacterized protein</fullName>
    </submittedName>
</protein>
<keyword evidence="2" id="KW-1185">Reference proteome</keyword>
<accession>A0ABU8LFE4</accession>
<comment type="caution">
    <text evidence="1">The sequence shown here is derived from an EMBL/GenBank/DDBJ whole genome shotgun (WGS) entry which is preliminary data.</text>
</comment>
<proteinExistence type="predicted"/>
<reference evidence="1 2" key="1">
    <citation type="submission" date="2024-02" db="EMBL/GenBank/DDBJ databases">
        <authorList>
            <person name="Saticioglu I.B."/>
        </authorList>
    </citation>
    <scope>NUCLEOTIDE SEQUENCE [LARGE SCALE GENOMIC DNA]</scope>
    <source>
        <strain evidence="1 2">Mu-80</strain>
    </source>
</reference>
<dbReference type="RefSeq" id="WP_337333355.1">
    <property type="nucleotide sequence ID" value="NZ_JBBDGM010000017.1"/>
</dbReference>
<name>A0ABU8LFE4_9MICO</name>
<gene>
    <name evidence="1" type="ORF">WDU99_15450</name>
</gene>
<evidence type="ECO:0000313" key="2">
    <source>
        <dbReference type="Proteomes" id="UP001371224"/>
    </source>
</evidence>
<dbReference type="PROSITE" id="PS51257">
    <property type="entry name" value="PROKAR_LIPOPROTEIN"/>
    <property type="match status" value="1"/>
</dbReference>
<dbReference type="Proteomes" id="UP001371224">
    <property type="component" value="Unassembled WGS sequence"/>
</dbReference>
<evidence type="ECO:0000313" key="1">
    <source>
        <dbReference type="EMBL" id="MEJ1089710.1"/>
    </source>
</evidence>
<dbReference type="EMBL" id="JBBDGM010000017">
    <property type="protein sequence ID" value="MEJ1089710.1"/>
    <property type="molecule type" value="Genomic_DNA"/>
</dbReference>